<keyword evidence="4" id="KW-1185">Reference proteome</keyword>
<organism evidence="3 4">
    <name type="scientific">Streptomyces lacrimifluminis</name>
    <dbReference type="NCBI Taxonomy" id="1500077"/>
    <lineage>
        <taxon>Bacteria</taxon>
        <taxon>Bacillati</taxon>
        <taxon>Actinomycetota</taxon>
        <taxon>Actinomycetes</taxon>
        <taxon>Kitasatosporales</taxon>
        <taxon>Streptomycetaceae</taxon>
        <taxon>Streptomyces</taxon>
    </lineage>
</organism>
<sequence>MPIITSAPPTTHGNPVALVRGFLTSCVSGASLAAFAVGCVIESVQLIVGSLVLPVVYVLLNHLAGAPKRARTAAVLPVRALAMIESLHATGSELSANVPIDFDLTVAPDDAPAFRVVMSDHVNLVDVPDYRPRDILVVEYPPDRPWQVKLVKEPPPEWKRRAADAVLDSAHESTLVREPPKGRAYGAAVVVGLLVGVAVVLLSFRTDLTARFDGSESDAGRPSVTSSSSTSTSSSSTTTVVSSGSGTVVLGSGKSFLDRGELRKAVESLTGGGDKGRALTVALQDSTLSVVFPPKGPQIPLFDPNSLPYERIPALVNEARTTLGVRSPESWQLTADRLTGSLNIRVSVTGAGGDTASLVADGKGEVIRRSPAQG</sequence>
<feature type="transmembrane region" description="Helical" evidence="2">
    <location>
        <begin position="32"/>
        <end position="60"/>
    </location>
</feature>
<dbReference type="Proteomes" id="UP000625682">
    <property type="component" value="Unassembled WGS sequence"/>
</dbReference>
<dbReference type="EMBL" id="BMMU01000031">
    <property type="protein sequence ID" value="GGJ60434.1"/>
    <property type="molecule type" value="Genomic_DNA"/>
</dbReference>
<evidence type="ECO:0000256" key="1">
    <source>
        <dbReference type="SAM" id="MobiDB-lite"/>
    </source>
</evidence>
<feature type="region of interest" description="Disordered" evidence="1">
    <location>
        <begin position="213"/>
        <end position="244"/>
    </location>
</feature>
<feature type="transmembrane region" description="Helical" evidence="2">
    <location>
        <begin position="184"/>
        <end position="204"/>
    </location>
</feature>
<evidence type="ECO:0000313" key="4">
    <source>
        <dbReference type="Proteomes" id="UP000625682"/>
    </source>
</evidence>
<reference evidence="3" key="2">
    <citation type="submission" date="2020-09" db="EMBL/GenBank/DDBJ databases">
        <authorList>
            <person name="Sun Q."/>
            <person name="Zhou Y."/>
        </authorList>
    </citation>
    <scope>NUCLEOTIDE SEQUENCE</scope>
    <source>
        <strain evidence="3">CGMCC 4.7272</strain>
    </source>
</reference>
<keyword evidence="2" id="KW-0472">Membrane</keyword>
<comment type="caution">
    <text evidence="3">The sequence shown here is derived from an EMBL/GenBank/DDBJ whole genome shotgun (WGS) entry which is preliminary data.</text>
</comment>
<keyword evidence="2" id="KW-1133">Transmembrane helix</keyword>
<gene>
    <name evidence="3" type="ORF">GCM10012282_67100</name>
</gene>
<keyword evidence="2" id="KW-0812">Transmembrane</keyword>
<name>A0A917P3X7_9ACTN</name>
<evidence type="ECO:0000313" key="3">
    <source>
        <dbReference type="EMBL" id="GGJ60434.1"/>
    </source>
</evidence>
<reference evidence="3" key="1">
    <citation type="journal article" date="2014" name="Int. J. Syst. Evol. Microbiol.">
        <title>Complete genome sequence of Corynebacterium casei LMG S-19264T (=DSM 44701T), isolated from a smear-ripened cheese.</title>
        <authorList>
            <consortium name="US DOE Joint Genome Institute (JGI-PGF)"/>
            <person name="Walter F."/>
            <person name="Albersmeier A."/>
            <person name="Kalinowski J."/>
            <person name="Ruckert C."/>
        </authorList>
    </citation>
    <scope>NUCLEOTIDE SEQUENCE</scope>
    <source>
        <strain evidence="3">CGMCC 4.7272</strain>
    </source>
</reference>
<accession>A0A917P3X7</accession>
<dbReference type="AlphaFoldDB" id="A0A917P3X7"/>
<feature type="compositionally biased region" description="Low complexity" evidence="1">
    <location>
        <begin position="223"/>
        <end position="244"/>
    </location>
</feature>
<dbReference type="RefSeq" id="WP_189151185.1">
    <property type="nucleotide sequence ID" value="NZ_BAABER010000034.1"/>
</dbReference>
<protein>
    <submittedName>
        <fullName evidence="3">Uncharacterized protein</fullName>
    </submittedName>
</protein>
<evidence type="ECO:0000256" key="2">
    <source>
        <dbReference type="SAM" id="Phobius"/>
    </source>
</evidence>
<proteinExistence type="predicted"/>